<dbReference type="EMBL" id="JBHUEM010000045">
    <property type="protein sequence ID" value="MFD1738582.1"/>
    <property type="molecule type" value="Genomic_DNA"/>
</dbReference>
<evidence type="ECO:0000313" key="5">
    <source>
        <dbReference type="EMBL" id="MFD1738582.1"/>
    </source>
</evidence>
<dbReference type="NCBIfam" id="NF002781">
    <property type="entry name" value="PRK02899.1"/>
    <property type="match status" value="1"/>
</dbReference>
<comment type="function">
    <text evidence="4">Enables the recognition and targeting of unfolded and aggregated proteins to the ClpC protease or to other proteins involved in proteolysis. Acts negatively in the development of competence by binding ComK and recruiting it to the ClpCP protease. When overexpressed, inhibits sporulation. Also involved in Spx degradation by ClpC.</text>
</comment>
<keyword evidence="6" id="KW-1185">Reference proteome</keyword>
<sequence>MRLERLTYNKIKVFLTIDDLLDRGLKKDDLWHNAPKVQELFQDMMDEASLELGFEADGPIAVEVFSLQAQGMVVIVTKESSNNPMDDELLDEYIEMQVTLDESEDVFYEFNSLEDLLSLSKRLSSLGMTGGSLYFYNNCYYTLLNEDHLEGFNIENVIAILAEYGNPSTLTTYRVGEYGKLIMSNNAIQQINYYFN</sequence>
<accession>A0ABW4LVY3</accession>
<dbReference type="PANTHER" id="PTHR39161">
    <property type="entry name" value="ADAPTER PROTEIN MECA"/>
    <property type="match status" value="1"/>
</dbReference>
<comment type="domain">
    <text evidence="4">The N-terminal domain has binding sites for ComK and probably for unfolded/aggregated proteins; the C-terminal domain interacts with ClpC.</text>
</comment>
<evidence type="ECO:0000256" key="1">
    <source>
        <dbReference type="ARBA" id="ARBA00005397"/>
    </source>
</evidence>
<comment type="caution">
    <text evidence="5">The sequence shown here is derived from an EMBL/GenBank/DDBJ whole genome shotgun (WGS) entry which is preliminary data.</text>
</comment>
<dbReference type="PIRSF" id="PIRSF029008">
    <property type="entry name" value="MecA"/>
    <property type="match status" value="1"/>
</dbReference>
<comment type="similarity">
    <text evidence="1 4">Belongs to the MecA family.</text>
</comment>
<keyword evidence="4" id="KW-0749">Sporulation</keyword>
<gene>
    <name evidence="4" type="primary">mecA</name>
    <name evidence="5" type="ORF">ACFSCX_18840</name>
</gene>
<dbReference type="HAMAP" id="MF_01124">
    <property type="entry name" value="MecA"/>
    <property type="match status" value="1"/>
</dbReference>
<evidence type="ECO:0000256" key="4">
    <source>
        <dbReference type="HAMAP-Rule" id="MF_01124"/>
    </source>
</evidence>
<dbReference type="InterPro" id="IPR038471">
    <property type="entry name" value="MecA_C_sf"/>
</dbReference>
<dbReference type="Pfam" id="PF05389">
    <property type="entry name" value="MecA"/>
    <property type="match status" value="1"/>
</dbReference>
<evidence type="ECO:0000256" key="3">
    <source>
        <dbReference type="ARBA" id="ARBA00023287"/>
    </source>
</evidence>
<keyword evidence="3 4" id="KW-0178">Competence</keyword>
<comment type="subunit">
    <text evidence="2 4">Homodimer.</text>
</comment>
<protein>
    <recommendedName>
        <fullName evidence="4">Adapter protein MecA</fullName>
    </recommendedName>
</protein>
<proteinExistence type="inferred from homology"/>
<organism evidence="5 6">
    <name type="scientific">Bacillus salitolerans</name>
    <dbReference type="NCBI Taxonomy" id="1437434"/>
    <lineage>
        <taxon>Bacteria</taxon>
        <taxon>Bacillati</taxon>
        <taxon>Bacillota</taxon>
        <taxon>Bacilli</taxon>
        <taxon>Bacillales</taxon>
        <taxon>Bacillaceae</taxon>
        <taxon>Bacillus</taxon>
    </lineage>
</organism>
<dbReference type="RefSeq" id="WP_377929783.1">
    <property type="nucleotide sequence ID" value="NZ_JBHUEM010000045.1"/>
</dbReference>
<dbReference type="InterPro" id="IPR008681">
    <property type="entry name" value="Neg-reg_MecA"/>
</dbReference>
<dbReference type="Proteomes" id="UP001597214">
    <property type="component" value="Unassembled WGS sequence"/>
</dbReference>
<name>A0ABW4LVY3_9BACI</name>
<evidence type="ECO:0000313" key="6">
    <source>
        <dbReference type="Proteomes" id="UP001597214"/>
    </source>
</evidence>
<dbReference type="PANTHER" id="PTHR39161:SF2">
    <property type="entry name" value="ADAPTER PROTEIN MECA 2"/>
    <property type="match status" value="1"/>
</dbReference>
<reference evidence="6" key="1">
    <citation type="journal article" date="2019" name="Int. J. Syst. Evol. Microbiol.">
        <title>The Global Catalogue of Microorganisms (GCM) 10K type strain sequencing project: providing services to taxonomists for standard genome sequencing and annotation.</title>
        <authorList>
            <consortium name="The Broad Institute Genomics Platform"/>
            <consortium name="The Broad Institute Genome Sequencing Center for Infectious Disease"/>
            <person name="Wu L."/>
            <person name="Ma J."/>
        </authorList>
    </citation>
    <scope>NUCLEOTIDE SEQUENCE [LARGE SCALE GENOMIC DNA]</scope>
    <source>
        <strain evidence="6">CCUG 49339</strain>
    </source>
</reference>
<dbReference type="Gene3D" id="3.30.70.1950">
    <property type="match status" value="1"/>
</dbReference>
<evidence type="ECO:0000256" key="2">
    <source>
        <dbReference type="ARBA" id="ARBA00011738"/>
    </source>
</evidence>